<proteinExistence type="predicted"/>
<dbReference type="AlphaFoldDB" id="A0A645C3M4"/>
<keyword evidence="1" id="KW-0378">Hydrolase</keyword>
<dbReference type="NCBIfam" id="TIGR00099">
    <property type="entry name" value="Cof-subfamily"/>
    <property type="match status" value="1"/>
</dbReference>
<dbReference type="GO" id="GO:0050308">
    <property type="term" value="F:sugar-phosphatase activity"/>
    <property type="evidence" value="ECO:0007669"/>
    <property type="project" value="UniProtKB-EC"/>
</dbReference>
<dbReference type="InterPro" id="IPR023214">
    <property type="entry name" value="HAD_sf"/>
</dbReference>
<comment type="caution">
    <text evidence="1">The sequence shown here is derived from an EMBL/GenBank/DDBJ whole genome shotgun (WGS) entry which is preliminary data.</text>
</comment>
<dbReference type="Gene3D" id="3.40.50.1000">
    <property type="entry name" value="HAD superfamily/HAD-like"/>
    <property type="match status" value="1"/>
</dbReference>
<name>A0A645C3M4_9ZZZZ</name>
<dbReference type="GO" id="GO:0000287">
    <property type="term" value="F:magnesium ion binding"/>
    <property type="evidence" value="ECO:0007669"/>
    <property type="project" value="TreeGrafter"/>
</dbReference>
<evidence type="ECO:0000313" key="1">
    <source>
        <dbReference type="EMBL" id="MPM71968.1"/>
    </source>
</evidence>
<dbReference type="EMBL" id="VSSQ01024446">
    <property type="protein sequence ID" value="MPM71968.1"/>
    <property type="molecule type" value="Genomic_DNA"/>
</dbReference>
<dbReference type="NCBIfam" id="TIGR01484">
    <property type="entry name" value="HAD-SF-IIB"/>
    <property type="match status" value="1"/>
</dbReference>
<reference evidence="1" key="1">
    <citation type="submission" date="2019-08" db="EMBL/GenBank/DDBJ databases">
        <authorList>
            <person name="Kucharzyk K."/>
            <person name="Murdoch R.W."/>
            <person name="Higgins S."/>
            <person name="Loffler F."/>
        </authorList>
    </citation>
    <scope>NUCLEOTIDE SEQUENCE</scope>
</reference>
<dbReference type="PANTHER" id="PTHR10000">
    <property type="entry name" value="PHOSPHOSERINE PHOSPHATASE"/>
    <property type="match status" value="1"/>
</dbReference>
<dbReference type="Gene3D" id="3.30.1240.10">
    <property type="match status" value="1"/>
</dbReference>
<dbReference type="Pfam" id="PF08282">
    <property type="entry name" value="Hydrolase_3"/>
    <property type="match status" value="1"/>
</dbReference>
<dbReference type="PANTHER" id="PTHR10000:SF8">
    <property type="entry name" value="HAD SUPERFAMILY HYDROLASE-LIKE, TYPE 3"/>
    <property type="match status" value="1"/>
</dbReference>
<accession>A0A645C3M4</accession>
<dbReference type="EC" id="3.1.3.23" evidence="1"/>
<dbReference type="SUPFAM" id="SSF56784">
    <property type="entry name" value="HAD-like"/>
    <property type="match status" value="1"/>
</dbReference>
<protein>
    <submittedName>
        <fullName evidence="1">Sugar phosphatase YidA</fullName>
        <ecNumber evidence="1">3.1.3.23</ecNumber>
    </submittedName>
</protein>
<dbReference type="InterPro" id="IPR006379">
    <property type="entry name" value="HAD-SF_hydro_IIB"/>
</dbReference>
<dbReference type="InterPro" id="IPR000150">
    <property type="entry name" value="Cof"/>
</dbReference>
<dbReference type="GO" id="GO:0005829">
    <property type="term" value="C:cytosol"/>
    <property type="evidence" value="ECO:0007669"/>
    <property type="project" value="TreeGrafter"/>
</dbReference>
<sequence>MGAFSGYYLYCDLDGTLFDDEKRVSPENRAAIETFVREGGRFGVATGRAPSIIGTIERDLPVNAPCILLNGAGLYDLSKKEFLAMHPLDRALMERFARRVVEVRGNACVQVFSDCSIFETNPNQRDDPHTISEGLPVTKIEMADIRESALKLLIAHTSENLDVIQAEILQETGIDRFSVFRTADWYLEFVAAGVNKGTALEDVRTRCLDCQTILAIGDYNNDLEMVSLADIGGAPANAIDEVKAVANVVLDTSNNQSCVAAFLRQTLGI</sequence>
<gene>
    <name evidence="1" type="primary">yidA_24</name>
    <name evidence="1" type="ORF">SDC9_118940</name>
</gene>
<organism evidence="1">
    <name type="scientific">bioreactor metagenome</name>
    <dbReference type="NCBI Taxonomy" id="1076179"/>
    <lineage>
        <taxon>unclassified sequences</taxon>
        <taxon>metagenomes</taxon>
        <taxon>ecological metagenomes</taxon>
    </lineage>
</organism>
<dbReference type="InterPro" id="IPR036412">
    <property type="entry name" value="HAD-like_sf"/>
</dbReference>